<dbReference type="GO" id="GO:0016787">
    <property type="term" value="F:hydrolase activity"/>
    <property type="evidence" value="ECO:0007669"/>
    <property type="project" value="UniProtKB-KW"/>
</dbReference>
<evidence type="ECO:0000256" key="2">
    <source>
        <dbReference type="ARBA" id="ARBA00022801"/>
    </source>
</evidence>
<dbReference type="InterPro" id="IPR036291">
    <property type="entry name" value="NAD(P)-bd_dom_sf"/>
</dbReference>
<dbReference type="EC" id="3.1.1.-" evidence="3"/>
<dbReference type="Pfam" id="PF00106">
    <property type="entry name" value="adh_short"/>
    <property type="match status" value="1"/>
</dbReference>
<dbReference type="STRING" id="183478.A0A364N344"/>
<dbReference type="AlphaFoldDB" id="A0A364N344"/>
<organism evidence="5 6">
    <name type="scientific">Stemphylium lycopersici</name>
    <name type="common">Tomato gray leaf spot disease fungus</name>
    <name type="synonym">Thyrospora lycopersici</name>
    <dbReference type="NCBI Taxonomy" id="183478"/>
    <lineage>
        <taxon>Eukaryota</taxon>
        <taxon>Fungi</taxon>
        <taxon>Dikarya</taxon>
        <taxon>Ascomycota</taxon>
        <taxon>Pezizomycotina</taxon>
        <taxon>Dothideomycetes</taxon>
        <taxon>Pleosporomycetidae</taxon>
        <taxon>Pleosporales</taxon>
        <taxon>Pleosporineae</taxon>
        <taxon>Pleosporaceae</taxon>
        <taxon>Stemphylium</taxon>
    </lineage>
</organism>
<dbReference type="SUPFAM" id="SSF51735">
    <property type="entry name" value="NAD(P)-binding Rossmann-fold domains"/>
    <property type="match status" value="1"/>
</dbReference>
<dbReference type="Pfam" id="PF00135">
    <property type="entry name" value="COesterase"/>
    <property type="match status" value="1"/>
</dbReference>
<dbReference type="InterPro" id="IPR002018">
    <property type="entry name" value="CarbesteraseB"/>
</dbReference>
<keyword evidence="2 3" id="KW-0378">Hydrolase</keyword>
<gene>
    <name evidence="5" type="ORF">DDE83_004974</name>
</gene>
<reference evidence="6" key="1">
    <citation type="submission" date="2018-05" db="EMBL/GenBank/DDBJ databases">
        <title>Draft genome sequence of Stemphylium lycopersici strain CIDEFI 213.</title>
        <authorList>
            <person name="Medina R."/>
            <person name="Franco M.E.E."/>
            <person name="Lucentini C.G."/>
            <person name="Saparrat M.C.N."/>
            <person name="Balatti P.A."/>
        </authorList>
    </citation>
    <scope>NUCLEOTIDE SEQUENCE [LARGE SCALE GENOMIC DNA]</scope>
    <source>
        <strain evidence="6">CIDEFI 213</strain>
    </source>
</reference>
<proteinExistence type="inferred from homology"/>
<dbReference type="EMBL" id="QGDH01000064">
    <property type="protein sequence ID" value="RAR10577.1"/>
    <property type="molecule type" value="Genomic_DNA"/>
</dbReference>
<name>A0A364N344_STELY</name>
<dbReference type="InterPro" id="IPR002347">
    <property type="entry name" value="SDR_fam"/>
</dbReference>
<accession>A0A364N344</accession>
<comment type="caution">
    <text evidence="5">The sequence shown here is derived from an EMBL/GenBank/DDBJ whole genome shotgun (WGS) entry which is preliminary data.</text>
</comment>
<keyword evidence="6" id="KW-1185">Reference proteome</keyword>
<dbReference type="InterPro" id="IPR029058">
    <property type="entry name" value="AB_hydrolase_fold"/>
</dbReference>
<feature type="domain" description="Carboxylesterase type B" evidence="4">
    <location>
        <begin position="48"/>
        <end position="407"/>
    </location>
</feature>
<dbReference type="InterPro" id="IPR050309">
    <property type="entry name" value="Type-B_Carboxylest/Lipase"/>
</dbReference>
<dbReference type="PRINTS" id="PR00081">
    <property type="entry name" value="GDHRDH"/>
</dbReference>
<dbReference type="InterPro" id="IPR019826">
    <property type="entry name" value="Carboxylesterase_B_AS"/>
</dbReference>
<dbReference type="Proteomes" id="UP000249619">
    <property type="component" value="Unassembled WGS sequence"/>
</dbReference>
<evidence type="ECO:0000259" key="4">
    <source>
        <dbReference type="Pfam" id="PF00135"/>
    </source>
</evidence>
<evidence type="ECO:0000313" key="6">
    <source>
        <dbReference type="Proteomes" id="UP000249619"/>
    </source>
</evidence>
<evidence type="ECO:0000256" key="1">
    <source>
        <dbReference type="ARBA" id="ARBA00005964"/>
    </source>
</evidence>
<dbReference type="SUPFAM" id="SSF53474">
    <property type="entry name" value="alpha/beta-Hydrolases"/>
    <property type="match status" value="1"/>
</dbReference>
<sequence length="651" mass="70891">MTQHHICILRILTTLNDRPRAPAMDGCALEQSTLIQCEIDASPEVQMSGTECLNLNITVPACLPGPGSTPRLLPVMVFIHGGGYIMGGNHWPQYDPCRFVKLSAEMGMPIIAVNFNYRLGVLGNLTSEELRRAGYPGNNSLRDQRCALKWVKECIAGFGGDQENVTVFGESAGAVSVLHQLSSEEPLFKRAISMSGTPLMLKPLSPSAAEASYSSILQTLGLENASTEERIHRLLTISPNELVEKTPMTTPLTPFTDNDIVPHTTTFAELQNDNLNARSKTWCEELLTGSCTHDGNVFFFMGLSSLLPNIAAAIAASFSRSLSEPVAQAVLTAYSISSSTPDDEAMDSIINLATDIAYRFPAEYFARAFRGRSWTYAFTEENPWEGMFKGKSTHMLDAAFLFQNFNEHLDGEAKGTAAKLAEDFVMFANGKAGELWDEGVKRVYGKEVGKENRAILPTTTSENGLTIFGLDDHALKHAETCESIYPEKSRKQQTMSKPVAIITGAGSGIGEASATHLHSLGYKVVIADLNPSSGERVASALGPDAMFHQTDVSSYPSQARLFKIAYEWGGNRLDFCHANAGIDDRQNIFAAMDKEEVDEEGLVKKLNTKTMDVNLEAVMQGLWLFKYYVRRSKGAGGGKGKFVATSSSAGL</sequence>
<dbReference type="PROSITE" id="PS00122">
    <property type="entry name" value="CARBOXYLESTERASE_B_1"/>
    <property type="match status" value="1"/>
</dbReference>
<protein>
    <recommendedName>
        <fullName evidence="3">Carboxylic ester hydrolase</fullName>
        <ecNumber evidence="3">3.1.1.-</ecNumber>
    </recommendedName>
</protein>
<dbReference type="OrthoDB" id="6846267at2759"/>
<dbReference type="Gene3D" id="3.40.50.720">
    <property type="entry name" value="NAD(P)-binding Rossmann-like Domain"/>
    <property type="match status" value="1"/>
</dbReference>
<dbReference type="Gene3D" id="3.40.50.1820">
    <property type="entry name" value="alpha/beta hydrolase"/>
    <property type="match status" value="1"/>
</dbReference>
<dbReference type="PANTHER" id="PTHR11559">
    <property type="entry name" value="CARBOXYLESTERASE"/>
    <property type="match status" value="1"/>
</dbReference>
<comment type="similarity">
    <text evidence="1 3">Belongs to the type-B carboxylesterase/lipase family.</text>
</comment>
<evidence type="ECO:0000313" key="5">
    <source>
        <dbReference type="EMBL" id="RAR10577.1"/>
    </source>
</evidence>
<evidence type="ECO:0000256" key="3">
    <source>
        <dbReference type="RuleBase" id="RU361235"/>
    </source>
</evidence>